<dbReference type="GO" id="GO:0032259">
    <property type="term" value="P:methylation"/>
    <property type="evidence" value="ECO:0007669"/>
    <property type="project" value="UniProtKB-KW"/>
</dbReference>
<sequence>MTDTPDFPAWAFAKHDAAPDPLFYGSPRFVAHIDDRAIAAVTALYRATFAPGDRLLDLMSSWISHLPADVAYGEVVGLGLNRAELDANPRLARRIVQDLNADPALPLATASLDGAACCVSVQYLEHPVAVFGEVLRCLVPGAPIVVTVSDRCFPTKAVAIWQSGIDHADLVSFYLQSAGFAQVRAARPLARDGGGDPLLAVTGRRPA</sequence>
<protein>
    <submittedName>
        <fullName evidence="2">Methyltransferase type 11</fullName>
    </submittedName>
</protein>
<keyword evidence="3" id="KW-1185">Reference proteome</keyword>
<dbReference type="Gene3D" id="3.40.50.150">
    <property type="entry name" value="Vaccinia Virus protein VP39"/>
    <property type="match status" value="1"/>
</dbReference>
<dbReference type="RefSeq" id="WP_129217247.1">
    <property type="nucleotide sequence ID" value="NZ_QYBC01000001.1"/>
</dbReference>
<dbReference type="OrthoDB" id="939937at2"/>
<dbReference type="SUPFAM" id="SSF53335">
    <property type="entry name" value="S-adenosyl-L-methionine-dependent methyltransferases"/>
    <property type="match status" value="1"/>
</dbReference>
<reference evidence="2 3" key="1">
    <citation type="submission" date="2018-09" db="EMBL/GenBank/DDBJ databases">
        <authorList>
            <person name="Grouzdev D.S."/>
            <person name="Krutkina M.S."/>
        </authorList>
    </citation>
    <scope>NUCLEOTIDE SEQUENCE [LARGE SCALE GENOMIC DNA]</scope>
    <source>
        <strain evidence="2 3">RmlP001</strain>
    </source>
</reference>
<dbReference type="PANTHER" id="PTHR43036:SF2">
    <property type="entry name" value="OS04G0481300 PROTEIN"/>
    <property type="match status" value="1"/>
</dbReference>
<evidence type="ECO:0000313" key="2">
    <source>
        <dbReference type="EMBL" id="RYB07775.1"/>
    </source>
</evidence>
<dbReference type="InterPro" id="IPR013216">
    <property type="entry name" value="Methyltransf_11"/>
</dbReference>
<evidence type="ECO:0000313" key="3">
    <source>
        <dbReference type="Proteomes" id="UP000289411"/>
    </source>
</evidence>
<reference evidence="2 3" key="2">
    <citation type="submission" date="2019-02" db="EMBL/GenBank/DDBJ databases">
        <title>'Lichenibacterium ramalinii' gen. nov. sp. nov., 'Lichenibacterium minor' gen. nov. sp. nov.</title>
        <authorList>
            <person name="Pankratov T."/>
        </authorList>
    </citation>
    <scope>NUCLEOTIDE SEQUENCE [LARGE SCALE GENOMIC DNA]</scope>
    <source>
        <strain evidence="2 3">RmlP001</strain>
    </source>
</reference>
<dbReference type="EMBL" id="QYBC01000001">
    <property type="protein sequence ID" value="RYB07775.1"/>
    <property type="molecule type" value="Genomic_DNA"/>
</dbReference>
<gene>
    <name evidence="2" type="ORF">D3272_01200</name>
</gene>
<comment type="caution">
    <text evidence="2">The sequence shown here is derived from an EMBL/GenBank/DDBJ whole genome shotgun (WGS) entry which is preliminary data.</text>
</comment>
<evidence type="ECO:0000259" key="1">
    <source>
        <dbReference type="Pfam" id="PF08241"/>
    </source>
</evidence>
<proteinExistence type="predicted"/>
<dbReference type="AlphaFoldDB" id="A0A4Q2RHP0"/>
<keyword evidence="2" id="KW-0808">Transferase</keyword>
<feature type="domain" description="Methyltransferase type 11" evidence="1">
    <location>
        <begin position="73"/>
        <end position="145"/>
    </location>
</feature>
<dbReference type="InterPro" id="IPR029063">
    <property type="entry name" value="SAM-dependent_MTases_sf"/>
</dbReference>
<dbReference type="PANTHER" id="PTHR43036">
    <property type="entry name" value="OSJNBB0011N17.9 PROTEIN"/>
    <property type="match status" value="1"/>
</dbReference>
<dbReference type="Proteomes" id="UP000289411">
    <property type="component" value="Unassembled WGS sequence"/>
</dbReference>
<dbReference type="GO" id="GO:0008757">
    <property type="term" value="F:S-adenosylmethionine-dependent methyltransferase activity"/>
    <property type="evidence" value="ECO:0007669"/>
    <property type="project" value="InterPro"/>
</dbReference>
<name>A0A4Q2RHP0_9HYPH</name>
<accession>A0A4Q2RHP0</accession>
<dbReference type="Pfam" id="PF08241">
    <property type="entry name" value="Methyltransf_11"/>
    <property type="match status" value="1"/>
</dbReference>
<keyword evidence="2" id="KW-0489">Methyltransferase</keyword>
<organism evidence="2 3">
    <name type="scientific">Lichenibacterium ramalinae</name>
    <dbReference type="NCBI Taxonomy" id="2316527"/>
    <lineage>
        <taxon>Bacteria</taxon>
        <taxon>Pseudomonadati</taxon>
        <taxon>Pseudomonadota</taxon>
        <taxon>Alphaproteobacteria</taxon>
        <taxon>Hyphomicrobiales</taxon>
        <taxon>Lichenihabitantaceae</taxon>
        <taxon>Lichenibacterium</taxon>
    </lineage>
</organism>